<dbReference type="WBParaSite" id="Csp11.Scaffold629.g8816.t1">
    <property type="protein sequence ID" value="Csp11.Scaffold629.g8816.t1"/>
    <property type="gene ID" value="Csp11.Scaffold629.g8816"/>
</dbReference>
<feature type="chain" id="PRO_5009308827" evidence="1">
    <location>
        <begin position="21"/>
        <end position="101"/>
    </location>
</feature>
<feature type="signal peptide" evidence="1">
    <location>
        <begin position="1"/>
        <end position="20"/>
    </location>
</feature>
<dbReference type="AlphaFoldDB" id="A0A1I7UFJ8"/>
<organism evidence="2 3">
    <name type="scientific">Caenorhabditis tropicalis</name>
    <dbReference type="NCBI Taxonomy" id="1561998"/>
    <lineage>
        <taxon>Eukaryota</taxon>
        <taxon>Metazoa</taxon>
        <taxon>Ecdysozoa</taxon>
        <taxon>Nematoda</taxon>
        <taxon>Chromadorea</taxon>
        <taxon>Rhabditida</taxon>
        <taxon>Rhabditina</taxon>
        <taxon>Rhabditomorpha</taxon>
        <taxon>Rhabditoidea</taxon>
        <taxon>Rhabditidae</taxon>
        <taxon>Peloderinae</taxon>
        <taxon>Caenorhabditis</taxon>
    </lineage>
</organism>
<evidence type="ECO:0000256" key="1">
    <source>
        <dbReference type="SAM" id="SignalP"/>
    </source>
</evidence>
<name>A0A1I7UFJ8_9PELO</name>
<keyword evidence="2" id="KW-1185">Reference proteome</keyword>
<evidence type="ECO:0000313" key="3">
    <source>
        <dbReference type="WBParaSite" id="Csp11.Scaffold629.g8816.t1"/>
    </source>
</evidence>
<reference evidence="3" key="1">
    <citation type="submission" date="2016-11" db="UniProtKB">
        <authorList>
            <consortium name="WormBaseParasite"/>
        </authorList>
    </citation>
    <scope>IDENTIFICATION</scope>
</reference>
<accession>A0A1I7UFJ8</accession>
<proteinExistence type="predicted"/>
<protein>
    <submittedName>
        <fullName evidence="3">Nodule Cysteine-Rich (NCR) secreted peptide</fullName>
    </submittedName>
</protein>
<evidence type="ECO:0000313" key="2">
    <source>
        <dbReference type="Proteomes" id="UP000095282"/>
    </source>
</evidence>
<sequence>MKFLLIFLFLTISTVSSVSSEECSPRPCLYSLPKCSPSIPCPSPSDFCDNGRCISSNDFSNGPSSNYQFPPRKHFKSECSSSSDCSLFEICIHSICVGIRT</sequence>
<keyword evidence="1" id="KW-0732">Signal</keyword>
<dbReference type="Proteomes" id="UP000095282">
    <property type="component" value="Unplaced"/>
</dbReference>